<evidence type="ECO:0000313" key="2">
    <source>
        <dbReference type="Proteomes" id="UP001433508"/>
    </source>
</evidence>
<dbReference type="EMBL" id="MU971371">
    <property type="protein sequence ID" value="KAK9237264.1"/>
    <property type="molecule type" value="Genomic_DNA"/>
</dbReference>
<dbReference type="Proteomes" id="UP001433508">
    <property type="component" value="Unassembled WGS sequence"/>
</dbReference>
<sequence>MTQPTKLFVRRNGNQLSFFFANGLPQVDREELIGLIEEHGGSCSIRPEDADYVISDDLRIDDPSLKGYIACYSSFITDCIRSGAILENIQEYVIVEIPDDDDEQHGDGSSQADIGEYADSLTLHQSEFSKPRQSSTNQSHGDIARNLPWSISRQQVRASGSGPARILRWQTIQHRQSQVLEEEDEQNQYRIGLAAKPALTSRIYNDAPKLTRKRSHVSDSEEEDTVRGQYRLQDRKASPSLSPPLSEPLPRTRIPSLTSKEQISSGSLPLLLSSPVRPPAKRRKLNDAENIQEIEVEFELERPQNDFYEDSGPIDEYGDESDYENEQFLQTKLPLFGEARYTLCDFERAELSWIGEQRTKTIRDQQLLYHTVDQLRHLYNVDPSVILGLLHRTSFRFDIVNSVLQEFMVEGAEFELNREIVGVFTIEDDEAIASNDPVAIARVQQRHGNALVAWRQRYWEIFRVLHQRERT</sequence>
<evidence type="ECO:0000313" key="1">
    <source>
        <dbReference type="EMBL" id="KAK9237264.1"/>
    </source>
</evidence>
<accession>A0ACC3T0N7</accession>
<comment type="caution">
    <text evidence="1">The sequence shown here is derived from an EMBL/GenBank/DDBJ whole genome shotgun (WGS) entry which is preliminary data.</text>
</comment>
<name>A0ACC3T0N7_LIPKO</name>
<protein>
    <submittedName>
        <fullName evidence="1">Uncharacterized protein</fullName>
    </submittedName>
</protein>
<keyword evidence="2" id="KW-1185">Reference proteome</keyword>
<gene>
    <name evidence="1" type="ORF">V1525DRAFT_165562</name>
</gene>
<reference evidence="2" key="1">
    <citation type="journal article" date="2024" name="Front. Bioeng. Biotechnol.">
        <title>Genome-scale model development and genomic sequencing of the oleaginous clade Lipomyces.</title>
        <authorList>
            <person name="Czajka J.J."/>
            <person name="Han Y."/>
            <person name="Kim J."/>
            <person name="Mondo S.J."/>
            <person name="Hofstad B.A."/>
            <person name="Robles A."/>
            <person name="Haridas S."/>
            <person name="Riley R."/>
            <person name="LaButti K."/>
            <person name="Pangilinan J."/>
            <person name="Andreopoulos W."/>
            <person name="Lipzen A."/>
            <person name="Yan J."/>
            <person name="Wang M."/>
            <person name="Ng V."/>
            <person name="Grigoriev I.V."/>
            <person name="Spatafora J.W."/>
            <person name="Magnuson J.K."/>
            <person name="Baker S.E."/>
            <person name="Pomraning K.R."/>
        </authorList>
    </citation>
    <scope>NUCLEOTIDE SEQUENCE [LARGE SCALE GENOMIC DNA]</scope>
    <source>
        <strain evidence="2">CBS 7786</strain>
    </source>
</reference>
<proteinExistence type="predicted"/>
<organism evidence="1 2">
    <name type="scientific">Lipomyces kononenkoae</name>
    <name type="common">Yeast</name>
    <dbReference type="NCBI Taxonomy" id="34357"/>
    <lineage>
        <taxon>Eukaryota</taxon>
        <taxon>Fungi</taxon>
        <taxon>Dikarya</taxon>
        <taxon>Ascomycota</taxon>
        <taxon>Saccharomycotina</taxon>
        <taxon>Lipomycetes</taxon>
        <taxon>Lipomycetales</taxon>
        <taxon>Lipomycetaceae</taxon>
        <taxon>Lipomyces</taxon>
    </lineage>
</organism>